<protein>
    <submittedName>
        <fullName evidence="1">Uncharacterized protein</fullName>
    </submittedName>
</protein>
<reference evidence="1 2" key="1">
    <citation type="submission" date="2021-06" db="EMBL/GenBank/DDBJ databases">
        <authorList>
            <person name="Palmer J.M."/>
        </authorList>
    </citation>
    <scope>NUCLEOTIDE SEQUENCE [LARGE SCALE GENOMIC DNA]</scope>
    <source>
        <strain evidence="1 2">CL_MEX2019</strain>
        <tissue evidence="1">Muscle</tissue>
    </source>
</reference>
<dbReference type="EMBL" id="JAHUTJ010001302">
    <property type="protein sequence ID" value="MED6264574.1"/>
    <property type="molecule type" value="Genomic_DNA"/>
</dbReference>
<gene>
    <name evidence="1" type="ORF">CHARACLAT_016253</name>
</gene>
<sequence>MLHLGKRNHADITGKASMEISSQYWLHFSSPAKGGQTISTIIRVPSPRVRAKAMRGISVCLLPAEQGTLLLLLRCPFLLLFSAKSRWAQEPENAGKKLT</sequence>
<evidence type="ECO:0000313" key="2">
    <source>
        <dbReference type="Proteomes" id="UP001352852"/>
    </source>
</evidence>
<organism evidence="1 2">
    <name type="scientific">Characodon lateralis</name>
    <dbReference type="NCBI Taxonomy" id="208331"/>
    <lineage>
        <taxon>Eukaryota</taxon>
        <taxon>Metazoa</taxon>
        <taxon>Chordata</taxon>
        <taxon>Craniata</taxon>
        <taxon>Vertebrata</taxon>
        <taxon>Euteleostomi</taxon>
        <taxon>Actinopterygii</taxon>
        <taxon>Neopterygii</taxon>
        <taxon>Teleostei</taxon>
        <taxon>Neoteleostei</taxon>
        <taxon>Acanthomorphata</taxon>
        <taxon>Ovalentaria</taxon>
        <taxon>Atherinomorphae</taxon>
        <taxon>Cyprinodontiformes</taxon>
        <taxon>Goodeidae</taxon>
        <taxon>Characodon</taxon>
    </lineage>
</organism>
<accession>A0ABU7CPG9</accession>
<dbReference type="Proteomes" id="UP001352852">
    <property type="component" value="Unassembled WGS sequence"/>
</dbReference>
<name>A0ABU7CPG9_9TELE</name>
<evidence type="ECO:0000313" key="1">
    <source>
        <dbReference type="EMBL" id="MED6264574.1"/>
    </source>
</evidence>
<comment type="caution">
    <text evidence="1">The sequence shown here is derived from an EMBL/GenBank/DDBJ whole genome shotgun (WGS) entry which is preliminary data.</text>
</comment>
<proteinExistence type="predicted"/>
<keyword evidence="2" id="KW-1185">Reference proteome</keyword>